<dbReference type="EMBL" id="JAEHOC010000061">
    <property type="protein sequence ID" value="KAG2424783.1"/>
    <property type="molecule type" value="Genomic_DNA"/>
</dbReference>
<evidence type="ECO:0000313" key="1">
    <source>
        <dbReference type="EMBL" id="KAG2424783.1"/>
    </source>
</evidence>
<dbReference type="AlphaFoldDB" id="A0A835VT19"/>
<sequence>MLSMSQNASQKMDLSKELASVKEALSKDISSVKDDIKTVKDDIKTIADKFERTNEKYAGMDRLVNQLQLQVNLAARDRDS</sequence>
<gene>
    <name evidence="1" type="ORF">HXX76_014207</name>
</gene>
<accession>A0A835VT19</accession>
<reference evidence="1" key="1">
    <citation type="journal article" date="2020" name="bioRxiv">
        <title>Comparative genomics of Chlamydomonas.</title>
        <authorList>
            <person name="Craig R.J."/>
            <person name="Hasan A.R."/>
            <person name="Ness R.W."/>
            <person name="Keightley P.D."/>
        </authorList>
    </citation>
    <scope>NUCLEOTIDE SEQUENCE</scope>
    <source>
        <strain evidence="1">SAG 7.73</strain>
    </source>
</reference>
<comment type="caution">
    <text evidence="1">The sequence shown here is derived from an EMBL/GenBank/DDBJ whole genome shotgun (WGS) entry which is preliminary data.</text>
</comment>
<organism evidence="1 2">
    <name type="scientific">Chlamydomonas incerta</name>
    <dbReference type="NCBI Taxonomy" id="51695"/>
    <lineage>
        <taxon>Eukaryota</taxon>
        <taxon>Viridiplantae</taxon>
        <taxon>Chlorophyta</taxon>
        <taxon>core chlorophytes</taxon>
        <taxon>Chlorophyceae</taxon>
        <taxon>CS clade</taxon>
        <taxon>Chlamydomonadales</taxon>
        <taxon>Chlamydomonadaceae</taxon>
        <taxon>Chlamydomonas</taxon>
    </lineage>
</organism>
<protein>
    <submittedName>
        <fullName evidence="1">Uncharacterized protein</fullName>
    </submittedName>
</protein>
<proteinExistence type="predicted"/>
<dbReference type="Proteomes" id="UP000650467">
    <property type="component" value="Unassembled WGS sequence"/>
</dbReference>
<keyword evidence="2" id="KW-1185">Reference proteome</keyword>
<evidence type="ECO:0000313" key="2">
    <source>
        <dbReference type="Proteomes" id="UP000650467"/>
    </source>
</evidence>
<name>A0A835VT19_CHLIN</name>